<evidence type="ECO:0000313" key="3">
    <source>
        <dbReference type="Proteomes" id="UP000178845"/>
    </source>
</evidence>
<comment type="caution">
    <text evidence="2">The sequence shown here is derived from an EMBL/GenBank/DDBJ whole genome shotgun (WGS) entry which is preliminary data.</text>
</comment>
<evidence type="ECO:0008006" key="4">
    <source>
        <dbReference type="Google" id="ProtNLM"/>
    </source>
</evidence>
<protein>
    <recommendedName>
        <fullName evidence="4">Polysaccharide chain length determinant N-terminal domain-containing protein</fullName>
    </recommendedName>
</protein>
<dbReference type="EMBL" id="MFBW01000052">
    <property type="protein sequence ID" value="OGE06196.1"/>
    <property type="molecule type" value="Genomic_DNA"/>
</dbReference>
<keyword evidence="1" id="KW-0812">Transmembrane</keyword>
<accession>A0A1F5HPX9</accession>
<feature type="transmembrane region" description="Helical" evidence="1">
    <location>
        <begin position="181"/>
        <end position="203"/>
    </location>
</feature>
<organism evidence="2 3">
    <name type="scientific">Candidatus Curtissbacteria bacterium RIFCSPLOWO2_02_FULL_40_13b</name>
    <dbReference type="NCBI Taxonomy" id="1797733"/>
    <lineage>
        <taxon>Bacteria</taxon>
        <taxon>Candidatus Curtissiibacteriota</taxon>
    </lineage>
</organism>
<evidence type="ECO:0000313" key="2">
    <source>
        <dbReference type="EMBL" id="OGE06196.1"/>
    </source>
</evidence>
<proteinExistence type="predicted"/>
<evidence type="ECO:0000256" key="1">
    <source>
        <dbReference type="SAM" id="Phobius"/>
    </source>
</evidence>
<sequence length="205" mass="22631">MELAEYIKILKKNAYLVALFTVLGIALALVFVSKINKGPRYEQLFFIMSVSEEERTPAERTGGSIASTKEAQDAVYRFEGFYATEKARNFTDTALAIILSPDFKNEVTTQATALSARKIAPQLIRLSIYAANLDSARSTMNKTKDRFNQKIVDLTGDSEFQLKPIGTAIVPVTAQPQPKALIIFGAIAGFVFALVTIGFKTYFKV</sequence>
<dbReference type="AlphaFoldDB" id="A0A1F5HPX9"/>
<keyword evidence="1" id="KW-0472">Membrane</keyword>
<gene>
    <name evidence="2" type="ORF">A3I53_00560</name>
</gene>
<reference evidence="2 3" key="1">
    <citation type="journal article" date="2016" name="Nat. Commun.">
        <title>Thousands of microbial genomes shed light on interconnected biogeochemical processes in an aquifer system.</title>
        <authorList>
            <person name="Anantharaman K."/>
            <person name="Brown C.T."/>
            <person name="Hug L.A."/>
            <person name="Sharon I."/>
            <person name="Castelle C.J."/>
            <person name="Probst A.J."/>
            <person name="Thomas B.C."/>
            <person name="Singh A."/>
            <person name="Wilkins M.J."/>
            <person name="Karaoz U."/>
            <person name="Brodie E.L."/>
            <person name="Williams K.H."/>
            <person name="Hubbard S.S."/>
            <person name="Banfield J.F."/>
        </authorList>
    </citation>
    <scope>NUCLEOTIDE SEQUENCE [LARGE SCALE GENOMIC DNA]</scope>
</reference>
<name>A0A1F5HPX9_9BACT</name>
<dbReference type="Proteomes" id="UP000178845">
    <property type="component" value="Unassembled WGS sequence"/>
</dbReference>
<feature type="transmembrane region" description="Helical" evidence="1">
    <location>
        <begin position="14"/>
        <end position="32"/>
    </location>
</feature>
<keyword evidence="1" id="KW-1133">Transmembrane helix</keyword>